<dbReference type="Proteomes" id="UP000050741">
    <property type="component" value="Unassembled WGS sequence"/>
</dbReference>
<evidence type="ECO:0000313" key="3">
    <source>
        <dbReference type="WBParaSite" id="GPLIN_001603100"/>
    </source>
</evidence>
<evidence type="ECO:0000313" key="2">
    <source>
        <dbReference type="Proteomes" id="UP000050741"/>
    </source>
</evidence>
<dbReference type="AlphaFoldDB" id="A0A183CT23"/>
<keyword evidence="1" id="KW-0732">Signal</keyword>
<dbReference type="WBParaSite" id="GPLIN_001603100">
    <property type="protein sequence ID" value="GPLIN_001603100"/>
    <property type="gene ID" value="GPLIN_001603100"/>
</dbReference>
<reference evidence="3" key="3">
    <citation type="submission" date="2016-06" db="UniProtKB">
        <authorList>
            <consortium name="WormBaseParasite"/>
        </authorList>
    </citation>
    <scope>IDENTIFICATION</scope>
</reference>
<accession>A0A183CT23</accession>
<feature type="chain" id="PRO_5008147896" evidence="1">
    <location>
        <begin position="21"/>
        <end position="77"/>
    </location>
</feature>
<keyword evidence="2" id="KW-1185">Reference proteome</keyword>
<feature type="signal peptide" evidence="1">
    <location>
        <begin position="1"/>
        <end position="20"/>
    </location>
</feature>
<proteinExistence type="predicted"/>
<reference evidence="2" key="1">
    <citation type="submission" date="2013-12" db="EMBL/GenBank/DDBJ databases">
        <authorList>
            <person name="Aslett M."/>
        </authorList>
    </citation>
    <scope>NUCLEOTIDE SEQUENCE [LARGE SCALE GENOMIC DNA]</scope>
    <source>
        <strain evidence="2">Lindley</strain>
    </source>
</reference>
<organism evidence="2 3">
    <name type="scientific">Globodera pallida</name>
    <name type="common">Potato cyst nematode worm</name>
    <name type="synonym">Heterodera pallida</name>
    <dbReference type="NCBI Taxonomy" id="36090"/>
    <lineage>
        <taxon>Eukaryota</taxon>
        <taxon>Metazoa</taxon>
        <taxon>Ecdysozoa</taxon>
        <taxon>Nematoda</taxon>
        <taxon>Chromadorea</taxon>
        <taxon>Rhabditida</taxon>
        <taxon>Tylenchina</taxon>
        <taxon>Tylenchomorpha</taxon>
        <taxon>Tylenchoidea</taxon>
        <taxon>Heteroderidae</taxon>
        <taxon>Heteroderinae</taxon>
        <taxon>Globodera</taxon>
    </lineage>
</organism>
<sequence>MNAKLSVAILIVLLVSVAYSAPNENAKALLKATTNGGGWFPCGNKCYQKCEHNSDCALLGLLCVNSPLLCNLGFVCL</sequence>
<protein>
    <submittedName>
        <fullName evidence="3">GRANULINS domain-containing protein</fullName>
    </submittedName>
</protein>
<reference evidence="2" key="2">
    <citation type="submission" date="2014-05" db="EMBL/GenBank/DDBJ databases">
        <title>The genome and life-stage specific transcriptomes of Globodera pallida elucidate key aspects of plant parasitism by a cyst nematode.</title>
        <authorList>
            <person name="Cotton J.A."/>
            <person name="Lilley C.J."/>
            <person name="Jones L.M."/>
            <person name="Kikuchi T."/>
            <person name="Reid A.J."/>
            <person name="Thorpe P."/>
            <person name="Tsai I.J."/>
            <person name="Beasley H."/>
            <person name="Blok V."/>
            <person name="Cock P.J.A."/>
            <person name="Van den Akker S.E."/>
            <person name="Holroyd N."/>
            <person name="Hunt M."/>
            <person name="Mantelin S."/>
            <person name="Naghra H."/>
            <person name="Pain A."/>
            <person name="Palomares-Rius J.E."/>
            <person name="Zarowiecki M."/>
            <person name="Berriman M."/>
            <person name="Jones J.T."/>
            <person name="Urwin P.E."/>
        </authorList>
    </citation>
    <scope>NUCLEOTIDE SEQUENCE [LARGE SCALE GENOMIC DNA]</scope>
    <source>
        <strain evidence="2">Lindley</strain>
    </source>
</reference>
<name>A0A183CT23_GLOPA</name>
<evidence type="ECO:0000256" key="1">
    <source>
        <dbReference type="SAM" id="SignalP"/>
    </source>
</evidence>